<dbReference type="Proteomes" id="UP000075243">
    <property type="component" value="Unassembled WGS sequence"/>
</dbReference>
<organism evidence="2 4">
    <name type="scientific">Cajanus cajan</name>
    <name type="common">Pigeon pea</name>
    <name type="synonym">Cajanus indicus</name>
    <dbReference type="NCBI Taxonomy" id="3821"/>
    <lineage>
        <taxon>Eukaryota</taxon>
        <taxon>Viridiplantae</taxon>
        <taxon>Streptophyta</taxon>
        <taxon>Embryophyta</taxon>
        <taxon>Tracheophyta</taxon>
        <taxon>Spermatophyta</taxon>
        <taxon>Magnoliopsida</taxon>
        <taxon>eudicotyledons</taxon>
        <taxon>Gunneridae</taxon>
        <taxon>Pentapetalae</taxon>
        <taxon>rosids</taxon>
        <taxon>fabids</taxon>
        <taxon>Fabales</taxon>
        <taxon>Fabaceae</taxon>
        <taxon>Papilionoideae</taxon>
        <taxon>50 kb inversion clade</taxon>
        <taxon>NPAAA clade</taxon>
        <taxon>indigoferoid/millettioid clade</taxon>
        <taxon>Phaseoleae</taxon>
        <taxon>Cajanus</taxon>
    </lineage>
</organism>
<keyword evidence="4" id="KW-1185">Reference proteome</keyword>
<protein>
    <recommendedName>
        <fullName evidence="5">RVP_2 domain-containing protein</fullName>
    </recommendedName>
</protein>
<feature type="signal peptide" evidence="1">
    <location>
        <begin position="1"/>
        <end position="19"/>
    </location>
</feature>
<feature type="chain" id="PRO_5007809581" description="RVP_2 domain-containing protein" evidence="1">
    <location>
        <begin position="20"/>
        <end position="116"/>
    </location>
</feature>
<dbReference type="Pfam" id="PF08284">
    <property type="entry name" value="RVP_2"/>
    <property type="match status" value="1"/>
</dbReference>
<dbReference type="Gramene" id="C.cajan_45065.t">
    <property type="protein sequence ID" value="C.cajan_45065.t"/>
    <property type="gene ID" value="C.cajan_45065"/>
</dbReference>
<accession>A0A151R0F7</accession>
<reference evidence="2 4" key="1">
    <citation type="journal article" date="2012" name="Nat. Biotechnol.">
        <title>Draft genome sequence of pigeonpea (Cajanus cajan), an orphan legume crop of resource-poor farmers.</title>
        <authorList>
            <person name="Varshney R.K."/>
            <person name="Chen W."/>
            <person name="Li Y."/>
            <person name="Bharti A.K."/>
            <person name="Saxena R.K."/>
            <person name="Schlueter J.A."/>
            <person name="Donoghue M.T."/>
            <person name="Azam S."/>
            <person name="Fan G."/>
            <person name="Whaley A.M."/>
            <person name="Farmer A.D."/>
            <person name="Sheridan J."/>
            <person name="Iwata A."/>
            <person name="Tuteja R."/>
            <person name="Penmetsa R.V."/>
            <person name="Wu W."/>
            <person name="Upadhyaya H.D."/>
            <person name="Yang S.P."/>
            <person name="Shah T."/>
            <person name="Saxena K.B."/>
            <person name="Michael T."/>
            <person name="McCombie W.R."/>
            <person name="Yang B."/>
            <person name="Zhang G."/>
            <person name="Yang H."/>
            <person name="Wang J."/>
            <person name="Spillane C."/>
            <person name="Cook D.R."/>
            <person name="May G.D."/>
            <person name="Xu X."/>
            <person name="Jackson S.A."/>
        </authorList>
    </citation>
    <scope>NUCLEOTIDE SEQUENCE [LARGE SCALE GENOMIC DNA]</scope>
    <source>
        <strain evidence="4">cv. Asha</strain>
    </source>
</reference>
<evidence type="ECO:0000313" key="3">
    <source>
        <dbReference type="EMBL" id="KYP36038.1"/>
    </source>
</evidence>
<dbReference type="InterPro" id="IPR021109">
    <property type="entry name" value="Peptidase_aspartic_dom_sf"/>
</dbReference>
<sequence length="116" mass="12914">MGTCFIYGTFLFVLYDSSAIHSFISHVCVSKLKLYVSSLTFELIVETATNGTVSTCDVYLKCPLHINGRNFIFDLICLPLSQLDVILSMDWLSSNHILLNCANKSIIFVKVIWGGA</sequence>
<evidence type="ECO:0000313" key="2">
    <source>
        <dbReference type="EMBL" id="KYP36037.1"/>
    </source>
</evidence>
<evidence type="ECO:0008006" key="5">
    <source>
        <dbReference type="Google" id="ProtNLM"/>
    </source>
</evidence>
<dbReference type="EMBL" id="KQ484277">
    <property type="protein sequence ID" value="KYP36038.1"/>
    <property type="molecule type" value="Genomic_DNA"/>
</dbReference>
<dbReference type="CDD" id="cd00303">
    <property type="entry name" value="retropepsin_like"/>
    <property type="match status" value="1"/>
</dbReference>
<name>A0A151R0F7_CAJCA</name>
<proteinExistence type="predicted"/>
<evidence type="ECO:0000256" key="1">
    <source>
        <dbReference type="SAM" id="SignalP"/>
    </source>
</evidence>
<dbReference type="SUPFAM" id="SSF50630">
    <property type="entry name" value="Acid proteases"/>
    <property type="match status" value="1"/>
</dbReference>
<keyword evidence="1" id="KW-0732">Signal</keyword>
<gene>
    <name evidence="2" type="ORF">KK1_042869</name>
    <name evidence="3" type="ORF">KK1_042870</name>
</gene>
<evidence type="ECO:0000313" key="4">
    <source>
        <dbReference type="Proteomes" id="UP000075243"/>
    </source>
</evidence>
<dbReference type="EMBL" id="KQ484277">
    <property type="protein sequence ID" value="KYP36037.1"/>
    <property type="molecule type" value="Genomic_DNA"/>
</dbReference>
<dbReference type="AlphaFoldDB" id="A0A151R0F7"/>
<dbReference type="Gene3D" id="2.40.70.10">
    <property type="entry name" value="Acid Proteases"/>
    <property type="match status" value="1"/>
</dbReference>
<dbReference type="Gramene" id="C.cajan_45064.t">
    <property type="protein sequence ID" value="C.cajan_45064.t"/>
    <property type="gene ID" value="C.cajan_45064"/>
</dbReference>